<comment type="caution">
    <text evidence="1">The sequence shown here is derived from an EMBL/GenBank/DDBJ whole genome shotgun (WGS) entry which is preliminary data.</text>
</comment>
<proteinExistence type="predicted"/>
<gene>
    <name evidence="1" type="ORF">PCOR1329_LOCUS85810</name>
</gene>
<name>A0ABN9YH33_9DINO</name>
<dbReference type="Proteomes" id="UP001189429">
    <property type="component" value="Unassembled WGS sequence"/>
</dbReference>
<evidence type="ECO:0000313" key="1">
    <source>
        <dbReference type="EMBL" id="CAK0912195.1"/>
    </source>
</evidence>
<protein>
    <submittedName>
        <fullName evidence="1">Uncharacterized protein</fullName>
    </submittedName>
</protein>
<dbReference type="EMBL" id="CAUYUJ010022714">
    <property type="protein sequence ID" value="CAK0912195.1"/>
    <property type="molecule type" value="Genomic_DNA"/>
</dbReference>
<accession>A0ABN9YH33</accession>
<keyword evidence="2" id="KW-1185">Reference proteome</keyword>
<organism evidence="1 2">
    <name type="scientific">Prorocentrum cordatum</name>
    <dbReference type="NCBI Taxonomy" id="2364126"/>
    <lineage>
        <taxon>Eukaryota</taxon>
        <taxon>Sar</taxon>
        <taxon>Alveolata</taxon>
        <taxon>Dinophyceae</taxon>
        <taxon>Prorocentrales</taxon>
        <taxon>Prorocentraceae</taxon>
        <taxon>Prorocentrum</taxon>
    </lineage>
</organism>
<sequence>MSDRRDGCTSSLHDCEGRMPATCFKKTLADIESTASKGVLNTGISVHMGADVNRPRLRVHRVIRESIFIHHGIVMQGAMENTAHCLDICFGEDTRAEFRKVLVLTVTGEWREQRHLDIIVPDGLDLDDGAQDAATKSVEDAFISGCVSQALAAFKRRRRVGADLGV</sequence>
<reference evidence="1" key="1">
    <citation type="submission" date="2023-10" db="EMBL/GenBank/DDBJ databases">
        <authorList>
            <person name="Chen Y."/>
            <person name="Shah S."/>
            <person name="Dougan E. K."/>
            <person name="Thang M."/>
            <person name="Chan C."/>
        </authorList>
    </citation>
    <scope>NUCLEOTIDE SEQUENCE [LARGE SCALE GENOMIC DNA]</scope>
</reference>
<evidence type="ECO:0000313" key="2">
    <source>
        <dbReference type="Proteomes" id="UP001189429"/>
    </source>
</evidence>